<protein>
    <submittedName>
        <fullName evidence="3">Hydrogen cyanide synthase subunit HcnB</fullName>
        <ecNumber evidence="3">1.4.99.5</ecNumber>
    </submittedName>
</protein>
<evidence type="ECO:0000313" key="3">
    <source>
        <dbReference type="EMBL" id="BBB93000.1"/>
    </source>
</evidence>
<evidence type="ECO:0000259" key="2">
    <source>
        <dbReference type="Pfam" id="PF17806"/>
    </source>
</evidence>
<dbReference type="EC" id="1.4.99.5" evidence="3"/>
<sequence>MTDSIIVCRCEDITLAEIRAAIEDGKHSIDEIKRTCRCGMGPCQGRNCIPLIVEEIARQLNKPVGEVELPTFRPPASPIKLGVLAGGAEND</sequence>
<keyword evidence="4" id="KW-1185">Reference proteome</keyword>
<dbReference type="Pfam" id="PF17806">
    <property type="entry name" value="SO_alpha_A3"/>
    <property type="match status" value="1"/>
</dbReference>
<proteinExistence type="predicted"/>
<dbReference type="GO" id="GO:0050622">
    <property type="term" value="F:glycine dehydrogenase (cyanide-forming) activity"/>
    <property type="evidence" value="ECO:0007669"/>
    <property type="project" value="UniProtKB-EC"/>
</dbReference>
<accession>A0A348APK2</accession>
<feature type="domain" description="SoxA A3" evidence="2">
    <location>
        <begin position="7"/>
        <end position="86"/>
    </location>
</feature>
<dbReference type="CDD" id="cd19946">
    <property type="entry name" value="GlpA-like_Fer2_BFD-like"/>
    <property type="match status" value="1"/>
</dbReference>
<dbReference type="InterPro" id="IPR051691">
    <property type="entry name" value="Metab_Enz_Cyan_OpOx_G3PDH"/>
</dbReference>
<dbReference type="PANTHER" id="PTHR42949:SF3">
    <property type="entry name" value="ANAEROBIC GLYCEROL-3-PHOSPHATE DEHYDROGENASE SUBUNIT B"/>
    <property type="match status" value="1"/>
</dbReference>
<dbReference type="InterPro" id="IPR041854">
    <property type="entry name" value="BFD-like_2Fe2S-bd_dom_sf"/>
</dbReference>
<evidence type="ECO:0000256" key="1">
    <source>
        <dbReference type="ARBA" id="ARBA00023002"/>
    </source>
</evidence>
<organism evidence="3 4">
    <name type="scientific">Methylomusa anaerophila</name>
    <dbReference type="NCBI Taxonomy" id="1930071"/>
    <lineage>
        <taxon>Bacteria</taxon>
        <taxon>Bacillati</taxon>
        <taxon>Bacillota</taxon>
        <taxon>Negativicutes</taxon>
        <taxon>Selenomonadales</taxon>
        <taxon>Sporomusaceae</taxon>
        <taxon>Methylomusa</taxon>
    </lineage>
</organism>
<gene>
    <name evidence="3" type="primary">hcnB_2</name>
    <name evidence="3" type="ORF">MAMMFC1_03709</name>
</gene>
<dbReference type="Proteomes" id="UP000276437">
    <property type="component" value="Chromosome"/>
</dbReference>
<dbReference type="OrthoDB" id="9801699at2"/>
<keyword evidence="1 3" id="KW-0560">Oxidoreductase</keyword>
<dbReference type="KEGG" id="mana:MAMMFC1_03709"/>
<evidence type="ECO:0000313" key="4">
    <source>
        <dbReference type="Proteomes" id="UP000276437"/>
    </source>
</evidence>
<reference evidence="3 4" key="1">
    <citation type="journal article" date="2018" name="Int. J. Syst. Evol. Microbiol.">
        <title>Methylomusa anaerophila gen. nov., sp. nov., an anaerobic methanol-utilizing bacterium isolated from a microbial fuel cell.</title>
        <authorList>
            <person name="Amano N."/>
            <person name="Yamamuro A."/>
            <person name="Miyahara M."/>
            <person name="Kouzuma A."/>
            <person name="Abe T."/>
            <person name="Watanabe K."/>
        </authorList>
    </citation>
    <scope>NUCLEOTIDE SEQUENCE [LARGE SCALE GENOMIC DNA]</scope>
    <source>
        <strain evidence="3 4">MMFC1</strain>
    </source>
</reference>
<dbReference type="EMBL" id="AP018449">
    <property type="protein sequence ID" value="BBB93000.1"/>
    <property type="molecule type" value="Genomic_DNA"/>
</dbReference>
<dbReference type="RefSeq" id="WP_126309884.1">
    <property type="nucleotide sequence ID" value="NZ_AP018449.1"/>
</dbReference>
<dbReference type="AlphaFoldDB" id="A0A348APK2"/>
<dbReference type="InterPro" id="IPR041117">
    <property type="entry name" value="SoxA_A3"/>
</dbReference>
<name>A0A348APK2_9FIRM</name>
<dbReference type="Gene3D" id="1.10.10.1100">
    <property type="entry name" value="BFD-like [2Fe-2S]-binding domain"/>
    <property type="match status" value="1"/>
</dbReference>
<dbReference type="PANTHER" id="PTHR42949">
    <property type="entry name" value="ANAEROBIC GLYCEROL-3-PHOSPHATE DEHYDROGENASE SUBUNIT B"/>
    <property type="match status" value="1"/>
</dbReference>